<dbReference type="Proteomes" id="UP000199584">
    <property type="component" value="Unassembled WGS sequence"/>
</dbReference>
<dbReference type="InterPro" id="IPR041069">
    <property type="entry name" value="FeoB_Cyto"/>
</dbReference>
<dbReference type="GO" id="GO:0005886">
    <property type="term" value="C:plasma membrane"/>
    <property type="evidence" value="ECO:0007669"/>
    <property type="project" value="TreeGrafter"/>
</dbReference>
<dbReference type="RefSeq" id="WP_165608278.1">
    <property type="nucleotide sequence ID" value="NZ_FOYM01000017.1"/>
</dbReference>
<dbReference type="GO" id="GO:0005525">
    <property type="term" value="F:GTP binding"/>
    <property type="evidence" value="ECO:0007669"/>
    <property type="project" value="InterPro"/>
</dbReference>
<protein>
    <submittedName>
        <fullName evidence="2">Ferrous iron transport protein B</fullName>
    </submittedName>
</protein>
<dbReference type="InterPro" id="IPR030389">
    <property type="entry name" value="G_FEOB_dom"/>
</dbReference>
<dbReference type="Gene3D" id="3.40.50.300">
    <property type="entry name" value="P-loop containing nucleotide triphosphate hydrolases"/>
    <property type="match status" value="1"/>
</dbReference>
<dbReference type="AlphaFoldDB" id="A0A1I6DTQ5"/>
<dbReference type="Pfam" id="PF17910">
    <property type="entry name" value="FeoB_Cyto"/>
    <property type="match status" value="1"/>
</dbReference>
<dbReference type="PROSITE" id="PS51711">
    <property type="entry name" value="G_FEOB"/>
    <property type="match status" value="1"/>
</dbReference>
<gene>
    <name evidence="2" type="ORF">SAMN05660706_11735</name>
</gene>
<dbReference type="FunFam" id="3.40.50.300:FF:000969">
    <property type="entry name" value="Ferrous iron transporter B"/>
    <property type="match status" value="1"/>
</dbReference>
<name>A0A1I6DTQ5_9FIRM</name>
<dbReference type="InterPro" id="IPR027417">
    <property type="entry name" value="P-loop_NTPase"/>
</dbReference>
<dbReference type="Pfam" id="PF02421">
    <property type="entry name" value="FeoB_N"/>
    <property type="match status" value="1"/>
</dbReference>
<dbReference type="STRING" id="39060.SAMN05660706_11735"/>
<dbReference type="Gene3D" id="1.10.287.1770">
    <property type="match status" value="1"/>
</dbReference>
<dbReference type="EMBL" id="FOYM01000017">
    <property type="protein sequence ID" value="SFR08688.1"/>
    <property type="molecule type" value="Genomic_DNA"/>
</dbReference>
<evidence type="ECO:0000313" key="3">
    <source>
        <dbReference type="Proteomes" id="UP000199584"/>
    </source>
</evidence>
<evidence type="ECO:0000259" key="1">
    <source>
        <dbReference type="PROSITE" id="PS51711"/>
    </source>
</evidence>
<dbReference type="PANTHER" id="PTHR43185">
    <property type="entry name" value="FERROUS IRON TRANSPORT PROTEIN B"/>
    <property type="match status" value="1"/>
</dbReference>
<dbReference type="PANTHER" id="PTHR43185:SF1">
    <property type="entry name" value="FE(2+) TRANSPORTER FEOB"/>
    <property type="match status" value="1"/>
</dbReference>
<dbReference type="CDD" id="cd01879">
    <property type="entry name" value="FeoB"/>
    <property type="match status" value="1"/>
</dbReference>
<keyword evidence="3" id="KW-1185">Reference proteome</keyword>
<feature type="domain" description="FeoB-type G" evidence="1">
    <location>
        <begin position="25"/>
        <end position="187"/>
    </location>
</feature>
<evidence type="ECO:0000313" key="2">
    <source>
        <dbReference type="EMBL" id="SFR08688.1"/>
    </source>
</evidence>
<accession>A0A1I6DTQ5</accession>
<dbReference type="GO" id="GO:0015093">
    <property type="term" value="F:ferrous iron transmembrane transporter activity"/>
    <property type="evidence" value="ECO:0007669"/>
    <property type="project" value="TreeGrafter"/>
</dbReference>
<dbReference type="InterPro" id="IPR050860">
    <property type="entry name" value="FeoB_GTPase"/>
</dbReference>
<sequence length="259" mass="28494">MGLTYQSTGKLATREIFNVPASIRQPVVALAGNPNTGKSTVFNALTGLRQHTGNWPGKTVLQAKGSYIHDGRKYTLVDLPGTYSLLANSVEEEVARDFICFARPDATVTVVDATCLERNLNLVLQVMEITDKVIVCVNLIDEARRKNIRIDSDKLSERLGVPVVTTAARSGEGLSRLLDVISDVVFGRVQPKPRLVRYTPEVEEAIARLEPGIRALVGGEINARWVALRLLDGDIKLGHSLEIFCNRREPVRAAREVLV</sequence>
<reference evidence="3" key="1">
    <citation type="submission" date="2016-10" db="EMBL/GenBank/DDBJ databases">
        <authorList>
            <person name="Varghese N."/>
            <person name="Submissions S."/>
        </authorList>
    </citation>
    <scope>NUCLEOTIDE SEQUENCE [LARGE SCALE GENOMIC DNA]</scope>
    <source>
        <strain evidence="3">DSM 3669</strain>
    </source>
</reference>
<organism evidence="2 3">
    <name type="scientific">Desulfoscipio geothermicus DSM 3669</name>
    <dbReference type="NCBI Taxonomy" id="1121426"/>
    <lineage>
        <taxon>Bacteria</taxon>
        <taxon>Bacillati</taxon>
        <taxon>Bacillota</taxon>
        <taxon>Clostridia</taxon>
        <taxon>Eubacteriales</taxon>
        <taxon>Desulfallaceae</taxon>
        <taxon>Desulfoscipio</taxon>
    </lineage>
</organism>
<proteinExistence type="predicted"/>
<dbReference type="SUPFAM" id="SSF52540">
    <property type="entry name" value="P-loop containing nucleoside triphosphate hydrolases"/>
    <property type="match status" value="1"/>
</dbReference>